<keyword evidence="5" id="KW-0560">Oxidoreductase</keyword>
<dbReference type="Proteomes" id="UP000559256">
    <property type="component" value="Unassembled WGS sequence"/>
</dbReference>
<evidence type="ECO:0000256" key="5">
    <source>
        <dbReference type="ARBA" id="ARBA00023002"/>
    </source>
</evidence>
<evidence type="ECO:0000256" key="6">
    <source>
        <dbReference type="SAM" id="MobiDB-lite"/>
    </source>
</evidence>
<dbReference type="AlphaFoldDB" id="A0A8H5FSE5"/>
<dbReference type="GO" id="GO:0050661">
    <property type="term" value="F:NADP binding"/>
    <property type="evidence" value="ECO:0007669"/>
    <property type="project" value="InterPro"/>
</dbReference>
<evidence type="ECO:0000259" key="7">
    <source>
        <dbReference type="Pfam" id="PF00724"/>
    </source>
</evidence>
<evidence type="ECO:0000256" key="4">
    <source>
        <dbReference type="ARBA" id="ARBA00022857"/>
    </source>
</evidence>
<reference evidence="8 9" key="1">
    <citation type="journal article" date="2020" name="ISME J.">
        <title>Uncovering the hidden diversity of litter-decomposition mechanisms in mushroom-forming fungi.</title>
        <authorList>
            <person name="Floudas D."/>
            <person name="Bentzer J."/>
            <person name="Ahren D."/>
            <person name="Johansson T."/>
            <person name="Persson P."/>
            <person name="Tunlid A."/>
        </authorList>
    </citation>
    <scope>NUCLEOTIDE SEQUENCE [LARGE SCALE GENOMIC DNA]</scope>
    <source>
        <strain evidence="8 9">CBS 291.85</strain>
    </source>
</reference>
<dbReference type="SUPFAM" id="SSF51395">
    <property type="entry name" value="FMN-linked oxidoreductases"/>
    <property type="match status" value="1"/>
</dbReference>
<dbReference type="PANTHER" id="PTHR43303">
    <property type="entry name" value="NADPH DEHYDROGENASE C23G7.10C-RELATED"/>
    <property type="match status" value="1"/>
</dbReference>
<evidence type="ECO:0000256" key="1">
    <source>
        <dbReference type="ARBA" id="ARBA00001917"/>
    </source>
</evidence>
<dbReference type="InterPro" id="IPR001155">
    <property type="entry name" value="OxRdtase_FMN_N"/>
</dbReference>
<comment type="cofactor">
    <cofactor evidence="1">
        <name>FMN</name>
        <dbReference type="ChEBI" id="CHEBI:58210"/>
    </cofactor>
</comment>
<keyword evidence="3" id="KW-0288">FMN</keyword>
<dbReference type="GO" id="GO:0010181">
    <property type="term" value="F:FMN binding"/>
    <property type="evidence" value="ECO:0007669"/>
    <property type="project" value="InterPro"/>
</dbReference>
<gene>
    <name evidence="8" type="ORF">D9758_011272</name>
</gene>
<dbReference type="OrthoDB" id="1470350at2759"/>
<evidence type="ECO:0000313" key="9">
    <source>
        <dbReference type="Proteomes" id="UP000559256"/>
    </source>
</evidence>
<feature type="domain" description="NADH:flavin oxidoreductase/NADH oxidase N-terminal" evidence="7">
    <location>
        <begin position="47"/>
        <end position="392"/>
    </location>
</feature>
<evidence type="ECO:0000256" key="3">
    <source>
        <dbReference type="ARBA" id="ARBA00022643"/>
    </source>
</evidence>
<protein>
    <recommendedName>
        <fullName evidence="7">NADH:flavin oxidoreductase/NADH oxidase N-terminal domain-containing protein</fullName>
    </recommendedName>
</protein>
<evidence type="ECO:0000313" key="8">
    <source>
        <dbReference type="EMBL" id="KAF5347369.1"/>
    </source>
</evidence>
<keyword evidence="4" id="KW-0521">NADP</keyword>
<sequence length="400" mass="44127">MSETFIELPNPGVEGITYYTPKQDPPSGQTLDPQPNVDGQPKALPMLFTPLKMRGLEFHNRIFVAPMCQYSSQDGFITPWHMAHIGGICSRGPGLTFVEATAILPEGRITPQCAGIWDDKHTEAWGKLVEFAHSQNQKVGIQLAHSGRKGSTVAPFLHFGMLATENIGGWPNEVVGPSEEPWDEHHATPKPLTKEGIQRIIKAFVDATKRALEAGFDVIEIHNAHGYLLNSFCSPAVNKRTDEYGGSFENRIRFILEVVDAVRSTIPDDMPLWLRISASDYLEESMPDSPSWRVEDTIKLARILAEHGVDVINISCAGNHRAQRWQPHAWQPVLAGMVREAIQDLKVKGGGKMFVGAAGGICDGHVGEKLLQEQKCDAILAGRQFQKNPGTVWAMAEDLD</sequence>
<keyword evidence="9" id="KW-1185">Reference proteome</keyword>
<dbReference type="InterPro" id="IPR044152">
    <property type="entry name" value="YqjM-like"/>
</dbReference>
<dbReference type="Gene3D" id="3.20.20.70">
    <property type="entry name" value="Aldolase class I"/>
    <property type="match status" value="1"/>
</dbReference>
<keyword evidence="2" id="KW-0285">Flavoprotein</keyword>
<evidence type="ECO:0000256" key="2">
    <source>
        <dbReference type="ARBA" id="ARBA00022630"/>
    </source>
</evidence>
<dbReference type="PANTHER" id="PTHR43303:SF4">
    <property type="entry name" value="NADPH DEHYDROGENASE C23G7.10C-RELATED"/>
    <property type="match status" value="1"/>
</dbReference>
<feature type="region of interest" description="Disordered" evidence="6">
    <location>
        <begin position="19"/>
        <end position="38"/>
    </location>
</feature>
<dbReference type="GO" id="GO:0003959">
    <property type="term" value="F:NADPH dehydrogenase activity"/>
    <property type="evidence" value="ECO:0007669"/>
    <property type="project" value="InterPro"/>
</dbReference>
<accession>A0A8H5FSE5</accession>
<organism evidence="8 9">
    <name type="scientific">Tetrapyrgos nigripes</name>
    <dbReference type="NCBI Taxonomy" id="182062"/>
    <lineage>
        <taxon>Eukaryota</taxon>
        <taxon>Fungi</taxon>
        <taxon>Dikarya</taxon>
        <taxon>Basidiomycota</taxon>
        <taxon>Agaricomycotina</taxon>
        <taxon>Agaricomycetes</taxon>
        <taxon>Agaricomycetidae</taxon>
        <taxon>Agaricales</taxon>
        <taxon>Marasmiineae</taxon>
        <taxon>Marasmiaceae</taxon>
        <taxon>Tetrapyrgos</taxon>
    </lineage>
</organism>
<dbReference type="Pfam" id="PF00724">
    <property type="entry name" value="Oxidored_FMN"/>
    <property type="match status" value="1"/>
</dbReference>
<proteinExistence type="predicted"/>
<name>A0A8H5FSE5_9AGAR</name>
<dbReference type="InterPro" id="IPR013785">
    <property type="entry name" value="Aldolase_TIM"/>
</dbReference>
<comment type="caution">
    <text evidence="8">The sequence shown here is derived from an EMBL/GenBank/DDBJ whole genome shotgun (WGS) entry which is preliminary data.</text>
</comment>
<dbReference type="CDD" id="cd02932">
    <property type="entry name" value="OYE_YqiM_FMN"/>
    <property type="match status" value="1"/>
</dbReference>
<dbReference type="EMBL" id="JAACJM010000095">
    <property type="protein sequence ID" value="KAF5347369.1"/>
    <property type="molecule type" value="Genomic_DNA"/>
</dbReference>